<reference evidence="4" key="1">
    <citation type="submission" date="2020-05" db="EMBL/GenBank/DDBJ databases">
        <title>Mycena genomes resolve the evolution of fungal bioluminescence.</title>
        <authorList>
            <person name="Tsai I.J."/>
        </authorList>
    </citation>
    <scope>NUCLEOTIDE SEQUENCE</scope>
    <source>
        <strain evidence="4">110903Hualien_Pintung</strain>
    </source>
</reference>
<dbReference type="SUPFAM" id="SSF82708">
    <property type="entry name" value="R3H domain"/>
    <property type="match status" value="1"/>
</dbReference>
<dbReference type="InterPro" id="IPR036867">
    <property type="entry name" value="R3H_dom_sf"/>
</dbReference>
<feature type="region of interest" description="Disordered" evidence="1">
    <location>
        <begin position="1"/>
        <end position="37"/>
    </location>
</feature>
<dbReference type="Proteomes" id="UP000613580">
    <property type="component" value="Unassembled WGS sequence"/>
</dbReference>
<name>A0A8H6VQI9_MYCCL</name>
<feature type="region of interest" description="Disordered" evidence="1">
    <location>
        <begin position="502"/>
        <end position="541"/>
    </location>
</feature>
<feature type="compositionally biased region" description="Basic residues" evidence="1">
    <location>
        <begin position="26"/>
        <end position="37"/>
    </location>
</feature>
<feature type="compositionally biased region" description="Acidic residues" evidence="1">
    <location>
        <begin position="625"/>
        <end position="645"/>
    </location>
</feature>
<dbReference type="SMART" id="SM00393">
    <property type="entry name" value="R3H"/>
    <property type="match status" value="1"/>
</dbReference>
<feature type="domain" description="R3H" evidence="3">
    <location>
        <begin position="841"/>
        <end position="908"/>
    </location>
</feature>
<feature type="region of interest" description="Disordered" evidence="1">
    <location>
        <begin position="587"/>
        <end position="696"/>
    </location>
</feature>
<organism evidence="4 5">
    <name type="scientific">Mycena chlorophos</name>
    <name type="common">Agaric fungus</name>
    <name type="synonym">Agaricus chlorophos</name>
    <dbReference type="NCBI Taxonomy" id="658473"/>
    <lineage>
        <taxon>Eukaryota</taxon>
        <taxon>Fungi</taxon>
        <taxon>Dikarya</taxon>
        <taxon>Basidiomycota</taxon>
        <taxon>Agaricomycotina</taxon>
        <taxon>Agaricomycetes</taxon>
        <taxon>Agaricomycetidae</taxon>
        <taxon>Agaricales</taxon>
        <taxon>Marasmiineae</taxon>
        <taxon>Mycenaceae</taxon>
        <taxon>Mycena</taxon>
    </lineage>
</organism>
<feature type="compositionally biased region" description="Gly residues" evidence="1">
    <location>
        <begin position="954"/>
        <end position="964"/>
    </location>
</feature>
<feature type="compositionally biased region" description="Basic and acidic residues" evidence="1">
    <location>
        <begin position="656"/>
        <end position="675"/>
    </location>
</feature>
<accession>A0A8H6VQI9</accession>
<dbReference type="SMART" id="SM00443">
    <property type="entry name" value="G_patch"/>
    <property type="match status" value="1"/>
</dbReference>
<feature type="compositionally biased region" description="Acidic residues" evidence="1">
    <location>
        <begin position="676"/>
        <end position="696"/>
    </location>
</feature>
<evidence type="ECO:0008006" key="6">
    <source>
        <dbReference type="Google" id="ProtNLM"/>
    </source>
</evidence>
<dbReference type="EMBL" id="JACAZE010000027">
    <property type="protein sequence ID" value="KAF7290024.1"/>
    <property type="molecule type" value="Genomic_DNA"/>
</dbReference>
<evidence type="ECO:0000259" key="3">
    <source>
        <dbReference type="PROSITE" id="PS51061"/>
    </source>
</evidence>
<dbReference type="InterPro" id="IPR000467">
    <property type="entry name" value="G_patch_dom"/>
</dbReference>
<dbReference type="AlphaFoldDB" id="A0A8H6VQI9"/>
<evidence type="ECO:0000313" key="5">
    <source>
        <dbReference type="Proteomes" id="UP000613580"/>
    </source>
</evidence>
<dbReference type="GO" id="GO:0003676">
    <property type="term" value="F:nucleic acid binding"/>
    <property type="evidence" value="ECO:0007669"/>
    <property type="project" value="UniProtKB-UniRule"/>
</dbReference>
<evidence type="ECO:0000313" key="4">
    <source>
        <dbReference type="EMBL" id="KAF7290024.1"/>
    </source>
</evidence>
<dbReference type="PANTHER" id="PTHR14195">
    <property type="entry name" value="G PATCH DOMAIN CONTAINING PROTEIN 2"/>
    <property type="match status" value="1"/>
</dbReference>
<feature type="region of interest" description="Disordered" evidence="1">
    <location>
        <begin position="75"/>
        <end position="108"/>
    </location>
</feature>
<evidence type="ECO:0000256" key="1">
    <source>
        <dbReference type="SAM" id="MobiDB-lite"/>
    </source>
</evidence>
<feature type="compositionally biased region" description="Acidic residues" evidence="1">
    <location>
        <begin position="510"/>
        <end position="525"/>
    </location>
</feature>
<dbReference type="InterPro" id="IPR001374">
    <property type="entry name" value="R3H_dom"/>
</dbReference>
<dbReference type="PROSITE" id="PS50174">
    <property type="entry name" value="G_PATCH"/>
    <property type="match status" value="1"/>
</dbReference>
<feature type="domain" description="G-patch" evidence="2">
    <location>
        <begin position="982"/>
        <end position="1027"/>
    </location>
</feature>
<dbReference type="Pfam" id="PF01424">
    <property type="entry name" value="R3H"/>
    <property type="match status" value="1"/>
</dbReference>
<sequence length="1027" mass="110170">MPVDLASLGFGSPLAPTPATPERGRGRGRGRGGWRGRARGALPAYDLSAERGAMMQMYPDYTTGVPLPARSAPSPYAYDGRGRGRGIGSPQRGRGRGGFGRHNPDAPLSKLLDETRPLLKPIVFVRSVYTATLFETEEELMQPLVEDVGDDEQQHVPTAERVARVFSGARPPTGLFPDEDGDDDDDEELEEFDFSELAQVQAEVDALAASAAAAAGASGQQPPEVEIVEEKFTGMWVDKPIRDAQPVVVLDIETTTTSTVEDTQTVFAIDTDSTASTTNAVSEMSTTMVDEASLAQAPVVRLPTSAVLVPVVHTPEPQPQHDQTLFFVDTTPTPVPASDAPEPGAEESLAHALHRHAGEEELEAEPDEVIVYVAPHPKNTTRSPSPSIVVPSLPADDTSVLTGTTIPSVETPAPTPTLVPPTFSSISFVTLSSAPSPAPSPSPRKPAPTALLTAHGRTKTKLKARVVGKRAKRRAGAFTGFGGGFGSRGAALEEARLHEDARGRGTYEGSDIDWGDEDEDDDFEAPDAGHVPARGDAEDPDMGMQVDPDLDAGALARFAKGLLDPEGSGSKWVTMDDVADGVKMAEEDADEQAVARGESGHESSEGDEEVEKVFEKEEVVMLGEGDSDDDDEEDDDDDEEEEEDIDHSPKSAFQMRLERMRKAAKGKARDTGRDDSLDEIFWDVGDDEEEEDDEEDLWDVYEKSWRKTRKEEDDDFEAELQAILDEDGEVIASTSRRGRKALLKAAVENQHRGGIDLDDWDMDLDFSRPAKRGKKKRADIPGELQDIWDRDRAKKAENKQLRALAKLAAAADPLAQHKGGKKGRKAMLAAARLDPSSTITPNRVIDLTTLVVRIRAFVNELGAPQSMALPPTDKATRKATHELALCFGLKSVSKGKGAARYTTLTKTTRTGVGAVDERKVEKIVRRGSARGHEYQFVNAGRGAKTAKGENLNGNGKGRGGGGGAPRHRDGDEVGKAAPKIGEGNIGFRMLASMGWSEGQRIGAGAQGLSVPLTAVIKNTKAGLGAGR</sequence>
<keyword evidence="5" id="KW-1185">Reference proteome</keyword>
<protein>
    <recommendedName>
        <fullName evidence="6">Protein SQS1</fullName>
    </recommendedName>
</protein>
<dbReference type="OrthoDB" id="21470at2759"/>
<comment type="caution">
    <text evidence="4">The sequence shown here is derived from an EMBL/GenBank/DDBJ whole genome shotgun (WGS) entry which is preliminary data.</text>
</comment>
<feature type="region of interest" description="Disordered" evidence="1">
    <location>
        <begin position="944"/>
        <end position="978"/>
    </location>
</feature>
<gene>
    <name evidence="4" type="ORF">HMN09_01307400</name>
</gene>
<dbReference type="InterPro" id="IPR051189">
    <property type="entry name" value="Splicing_assoc_domain"/>
</dbReference>
<dbReference type="Pfam" id="PF01585">
    <property type="entry name" value="G-patch"/>
    <property type="match status" value="1"/>
</dbReference>
<proteinExistence type="predicted"/>
<evidence type="ECO:0000259" key="2">
    <source>
        <dbReference type="PROSITE" id="PS50174"/>
    </source>
</evidence>
<dbReference type="Gene3D" id="3.30.1370.50">
    <property type="entry name" value="R3H-like domain"/>
    <property type="match status" value="1"/>
</dbReference>
<dbReference type="PROSITE" id="PS51061">
    <property type="entry name" value="R3H"/>
    <property type="match status" value="1"/>
</dbReference>